<name>A0A926ICR2_9FIRM</name>
<evidence type="ECO:0000313" key="5">
    <source>
        <dbReference type="EMBL" id="MBC8585462.1"/>
    </source>
</evidence>
<reference evidence="5" key="1">
    <citation type="submission" date="2020-08" db="EMBL/GenBank/DDBJ databases">
        <title>Genome public.</title>
        <authorList>
            <person name="Liu C."/>
            <person name="Sun Q."/>
        </authorList>
    </citation>
    <scope>NUCLEOTIDE SEQUENCE</scope>
    <source>
        <strain evidence="5">NSJ-64</strain>
    </source>
</reference>
<dbReference type="SUPFAM" id="SSF47413">
    <property type="entry name" value="lambda repressor-like DNA-binding domains"/>
    <property type="match status" value="1"/>
</dbReference>
<dbReference type="SMART" id="SM00354">
    <property type="entry name" value="HTH_LACI"/>
    <property type="match status" value="1"/>
</dbReference>
<evidence type="ECO:0000313" key="6">
    <source>
        <dbReference type="Proteomes" id="UP000623678"/>
    </source>
</evidence>
<dbReference type="InterPro" id="IPR010982">
    <property type="entry name" value="Lambda_DNA-bd_dom_sf"/>
</dbReference>
<dbReference type="InterPro" id="IPR046335">
    <property type="entry name" value="LacI/GalR-like_sensor"/>
</dbReference>
<proteinExistence type="predicted"/>
<keyword evidence="6" id="KW-1185">Reference proteome</keyword>
<dbReference type="EMBL" id="JACRTD010000005">
    <property type="protein sequence ID" value="MBC8585462.1"/>
    <property type="molecule type" value="Genomic_DNA"/>
</dbReference>
<dbReference type="InterPro" id="IPR028082">
    <property type="entry name" value="Peripla_BP_I"/>
</dbReference>
<keyword evidence="3" id="KW-0804">Transcription</keyword>
<dbReference type="Proteomes" id="UP000623678">
    <property type="component" value="Unassembled WGS sequence"/>
</dbReference>
<protein>
    <submittedName>
        <fullName evidence="5">LacI family DNA-binding transcriptional regulator</fullName>
    </submittedName>
</protein>
<dbReference type="PROSITE" id="PS50932">
    <property type="entry name" value="HTH_LACI_2"/>
    <property type="match status" value="1"/>
</dbReference>
<organism evidence="5 6">
    <name type="scientific">Youxingia wuxianensis</name>
    <dbReference type="NCBI Taxonomy" id="2763678"/>
    <lineage>
        <taxon>Bacteria</taxon>
        <taxon>Bacillati</taxon>
        <taxon>Bacillota</taxon>
        <taxon>Clostridia</taxon>
        <taxon>Eubacteriales</taxon>
        <taxon>Oscillospiraceae</taxon>
        <taxon>Youxingia</taxon>
    </lineage>
</organism>
<keyword evidence="2 5" id="KW-0238">DNA-binding</keyword>
<dbReference type="CDD" id="cd01392">
    <property type="entry name" value="HTH_LacI"/>
    <property type="match status" value="1"/>
</dbReference>
<dbReference type="GO" id="GO:0003700">
    <property type="term" value="F:DNA-binding transcription factor activity"/>
    <property type="evidence" value="ECO:0007669"/>
    <property type="project" value="TreeGrafter"/>
</dbReference>
<dbReference type="SUPFAM" id="SSF53822">
    <property type="entry name" value="Periplasmic binding protein-like I"/>
    <property type="match status" value="1"/>
</dbReference>
<dbReference type="Gene3D" id="3.40.50.2300">
    <property type="match status" value="2"/>
</dbReference>
<dbReference type="InterPro" id="IPR000843">
    <property type="entry name" value="HTH_LacI"/>
</dbReference>
<dbReference type="Gene3D" id="1.10.260.40">
    <property type="entry name" value="lambda repressor-like DNA-binding domains"/>
    <property type="match status" value="1"/>
</dbReference>
<dbReference type="Pfam" id="PF13377">
    <property type="entry name" value="Peripla_BP_3"/>
    <property type="match status" value="1"/>
</dbReference>
<gene>
    <name evidence="5" type="ORF">H8705_07695</name>
</gene>
<evidence type="ECO:0000256" key="3">
    <source>
        <dbReference type="ARBA" id="ARBA00023163"/>
    </source>
</evidence>
<dbReference type="PANTHER" id="PTHR30146">
    <property type="entry name" value="LACI-RELATED TRANSCRIPTIONAL REPRESSOR"/>
    <property type="match status" value="1"/>
</dbReference>
<dbReference type="CDD" id="cd06267">
    <property type="entry name" value="PBP1_LacI_sugar_binding-like"/>
    <property type="match status" value="1"/>
</dbReference>
<accession>A0A926ICR2</accession>
<keyword evidence="1" id="KW-0805">Transcription regulation</keyword>
<evidence type="ECO:0000259" key="4">
    <source>
        <dbReference type="PROSITE" id="PS50932"/>
    </source>
</evidence>
<dbReference type="GO" id="GO:0000976">
    <property type="term" value="F:transcription cis-regulatory region binding"/>
    <property type="evidence" value="ECO:0007669"/>
    <property type="project" value="TreeGrafter"/>
</dbReference>
<dbReference type="PRINTS" id="PR00036">
    <property type="entry name" value="HTHLACI"/>
</dbReference>
<dbReference type="PANTHER" id="PTHR30146:SF109">
    <property type="entry name" value="HTH-TYPE TRANSCRIPTIONAL REGULATOR GALS"/>
    <property type="match status" value="1"/>
</dbReference>
<evidence type="ECO:0000256" key="2">
    <source>
        <dbReference type="ARBA" id="ARBA00023125"/>
    </source>
</evidence>
<dbReference type="Pfam" id="PF00356">
    <property type="entry name" value="LacI"/>
    <property type="match status" value="1"/>
</dbReference>
<evidence type="ECO:0000256" key="1">
    <source>
        <dbReference type="ARBA" id="ARBA00023015"/>
    </source>
</evidence>
<comment type="caution">
    <text evidence="5">The sequence shown here is derived from an EMBL/GenBank/DDBJ whole genome shotgun (WGS) entry which is preliminary data.</text>
</comment>
<sequence>MQTTIYDISKKSGVSIATVSRVLNNKKGVSEKTRQKVLAVMEEIGYTPNAFARGLGLNTIKTVGIMCMDVSDIYLASAVSTLERELRHKGYDSLLCCTGANAEDKRSYLQVLLSKRVDAIILVGSHFISGGDSGYIIEAARQVPIILINGYIKGENIYCMLTDDFGLVRDAVSQLINGGHRRILYVYDTTTYSGRQKMDGYKTALTQAGIPIEEELILFCKKNLEESQEKIGQLLDQGVGFDAVVCAEDEQGVAAVKAAIERGIPIPEKMEVIGYNNSILSRCSEPGLTSIDNRVEASCMTAINTLFGVFEGKDFPDRILISGELVKRSSTKI</sequence>
<dbReference type="RefSeq" id="WP_262395252.1">
    <property type="nucleotide sequence ID" value="NZ_JACRTD010000005.1"/>
</dbReference>
<feature type="domain" description="HTH lacI-type" evidence="4">
    <location>
        <begin position="3"/>
        <end position="57"/>
    </location>
</feature>
<dbReference type="AlphaFoldDB" id="A0A926ICR2"/>